<dbReference type="EMBL" id="CM042029">
    <property type="protein sequence ID" value="KAI3793129.1"/>
    <property type="molecule type" value="Genomic_DNA"/>
</dbReference>
<evidence type="ECO:0000313" key="2">
    <source>
        <dbReference type="Proteomes" id="UP001056120"/>
    </source>
</evidence>
<comment type="caution">
    <text evidence="1">The sequence shown here is derived from an EMBL/GenBank/DDBJ whole genome shotgun (WGS) entry which is preliminary data.</text>
</comment>
<reference evidence="1 2" key="2">
    <citation type="journal article" date="2022" name="Mol. Ecol. Resour.">
        <title>The genomes of chicory, endive, great burdock and yacon provide insights into Asteraceae paleo-polyploidization history and plant inulin production.</title>
        <authorList>
            <person name="Fan W."/>
            <person name="Wang S."/>
            <person name="Wang H."/>
            <person name="Wang A."/>
            <person name="Jiang F."/>
            <person name="Liu H."/>
            <person name="Zhao H."/>
            <person name="Xu D."/>
            <person name="Zhang Y."/>
        </authorList>
    </citation>
    <scope>NUCLEOTIDE SEQUENCE [LARGE SCALE GENOMIC DNA]</scope>
    <source>
        <strain evidence="2">cv. Yunnan</strain>
        <tissue evidence="1">Leaves</tissue>
    </source>
</reference>
<keyword evidence="2" id="KW-1185">Reference proteome</keyword>
<name>A0ACB9HBP0_9ASTR</name>
<evidence type="ECO:0000313" key="1">
    <source>
        <dbReference type="EMBL" id="KAI3793129.1"/>
    </source>
</evidence>
<dbReference type="Proteomes" id="UP001056120">
    <property type="component" value="Linkage Group LG12"/>
</dbReference>
<proteinExistence type="predicted"/>
<sequence>MLQEMTRLSLTTCKRKQRRQTLILIWWNQVITIVSWLVISLYYMLVVKYKIDKPRVPLHEWAAKWQHKRRLTFRKGRAQGNRAKSDFEMEQEQQVDHDFDEVSHNERTNTSFEVEETSSVRSKKRKSASQDKSLFRSFNDAVILFADALKESSAKLSEGIKYELDLKKKTQMITFEVSKMTSLTQLERFRAIEKLKNDRDSVITFWALNEEEREDWVRFLLSE</sequence>
<gene>
    <name evidence="1" type="ORF">L1987_35743</name>
</gene>
<organism evidence="1 2">
    <name type="scientific">Smallanthus sonchifolius</name>
    <dbReference type="NCBI Taxonomy" id="185202"/>
    <lineage>
        <taxon>Eukaryota</taxon>
        <taxon>Viridiplantae</taxon>
        <taxon>Streptophyta</taxon>
        <taxon>Embryophyta</taxon>
        <taxon>Tracheophyta</taxon>
        <taxon>Spermatophyta</taxon>
        <taxon>Magnoliopsida</taxon>
        <taxon>eudicotyledons</taxon>
        <taxon>Gunneridae</taxon>
        <taxon>Pentapetalae</taxon>
        <taxon>asterids</taxon>
        <taxon>campanulids</taxon>
        <taxon>Asterales</taxon>
        <taxon>Asteraceae</taxon>
        <taxon>Asteroideae</taxon>
        <taxon>Heliantheae alliance</taxon>
        <taxon>Millerieae</taxon>
        <taxon>Smallanthus</taxon>
    </lineage>
</organism>
<accession>A0ACB9HBP0</accession>
<reference evidence="2" key="1">
    <citation type="journal article" date="2022" name="Mol. Ecol. Resour.">
        <title>The genomes of chicory, endive, great burdock and yacon provide insights into Asteraceae palaeo-polyploidization history and plant inulin production.</title>
        <authorList>
            <person name="Fan W."/>
            <person name="Wang S."/>
            <person name="Wang H."/>
            <person name="Wang A."/>
            <person name="Jiang F."/>
            <person name="Liu H."/>
            <person name="Zhao H."/>
            <person name="Xu D."/>
            <person name="Zhang Y."/>
        </authorList>
    </citation>
    <scope>NUCLEOTIDE SEQUENCE [LARGE SCALE GENOMIC DNA]</scope>
    <source>
        <strain evidence="2">cv. Yunnan</strain>
    </source>
</reference>
<protein>
    <submittedName>
        <fullName evidence="1">Uncharacterized protein</fullName>
    </submittedName>
</protein>